<gene>
    <name evidence="2" type="primary">GLG2</name>
    <name evidence="2" type="ORF">Cpir12675_006041</name>
</gene>
<dbReference type="SUPFAM" id="SSF53448">
    <property type="entry name" value="Nucleotide-diphospho-sugar transferases"/>
    <property type="match status" value="1"/>
</dbReference>
<keyword evidence="2" id="KW-0808">Transferase</keyword>
<sequence>MASEVYATLLTNDSYLPGALVLAHSLRDAGTTKQLAVLVTRDTVSADTVAQLRGIYDYIIEVQRISNPNARNLSLMQRMDLHSALTKIALWNQTQFSKIVYIDADVVAVRAPDELFDLDVPFAAAPDIGWPDCFNSGVMMLKPSLETFNTLKALADAGVSFDGADQGLLNSHFTNFHRISFTYNVTPSAHYQYLPAYQHFRPNISLVHFIGKDKPWTSGRSITQGGTPYNELASKWFAVFEKHYGVQGRSGAQLKDVEQVRRFVLGENSYSAGYSNTGFSAWDGARSAPPVNSAPEAGNFPHQVYTMSTDTNPFGGNVWSGNTGSHAAVFPWEQENRQVTPSRVFWEDHIQADDAEEYEEEQHQEEEYLEQEAQGEPEPVHETYEQEQHFDAPVLQEVDHSTVSGPDTEHYSTNETAVPVCEMGLASYATTPTAEATSGPSTPPLMHLSTSSDPWAGLNRTNAWDCVPQITRYFEQRNLSNRGVPLRKTKSTWACVHGHQYEPMDCLCEVVNILYQHPDPVPELKRLLHAYQTQDNDQKHGQYAPIATVGSVMASSRAPQSVNTTTKTDHDYDESEEDEDSPTIAFPDMQHKHNEQLPMFAPGYLGSSVTVDDESLTKLNLVSRQD</sequence>
<feature type="compositionally biased region" description="Polar residues" evidence="1">
    <location>
        <begin position="553"/>
        <end position="566"/>
    </location>
</feature>
<feature type="region of interest" description="Disordered" evidence="1">
    <location>
        <begin position="550"/>
        <end position="599"/>
    </location>
</feature>
<protein>
    <submittedName>
        <fullName evidence="2">Glycogenin glucosyltransferase</fullName>
        <ecNumber evidence="2">2.4.1.186</ecNumber>
    </submittedName>
</protein>
<dbReference type="InterPro" id="IPR002495">
    <property type="entry name" value="Glyco_trans_8"/>
</dbReference>
<evidence type="ECO:0000313" key="2">
    <source>
        <dbReference type="EMBL" id="KAL1888799.1"/>
    </source>
</evidence>
<accession>A0ABR3YN46</accession>
<keyword evidence="3" id="KW-1185">Reference proteome</keyword>
<dbReference type="EC" id="2.4.1.186" evidence="2"/>
<evidence type="ECO:0000256" key="1">
    <source>
        <dbReference type="SAM" id="MobiDB-lite"/>
    </source>
</evidence>
<dbReference type="CDD" id="cd02537">
    <property type="entry name" value="GT8_Glycogenin"/>
    <property type="match status" value="1"/>
</dbReference>
<keyword evidence="2" id="KW-0328">Glycosyltransferase</keyword>
<proteinExistence type="predicted"/>
<dbReference type="GO" id="GO:0008466">
    <property type="term" value="F:glycogenin glucosyltransferase activity"/>
    <property type="evidence" value="ECO:0007669"/>
    <property type="project" value="UniProtKB-EC"/>
</dbReference>
<dbReference type="Gene3D" id="3.90.550.10">
    <property type="entry name" value="Spore Coat Polysaccharide Biosynthesis Protein SpsA, Chain A"/>
    <property type="match status" value="1"/>
</dbReference>
<evidence type="ECO:0000313" key="3">
    <source>
        <dbReference type="Proteomes" id="UP001583280"/>
    </source>
</evidence>
<dbReference type="EMBL" id="JAWDJO010000244">
    <property type="protein sequence ID" value="KAL1888799.1"/>
    <property type="molecule type" value="Genomic_DNA"/>
</dbReference>
<name>A0ABR3YN46_9PEZI</name>
<dbReference type="InterPro" id="IPR029044">
    <property type="entry name" value="Nucleotide-diphossugar_trans"/>
</dbReference>
<dbReference type="Pfam" id="PF01501">
    <property type="entry name" value="Glyco_transf_8"/>
    <property type="match status" value="1"/>
</dbReference>
<reference evidence="2 3" key="1">
    <citation type="journal article" date="2024" name="IMA Fungus">
        <title>IMA Genome - F19 : A genome assembly and annotation guide to empower mycologists, including annotated draft genome sequences of Ceratocystis pirilliformis, Diaporthe australafricana, Fusarium ophioides, Paecilomyces lecythidis, and Sporothrix stenoceras.</title>
        <authorList>
            <person name="Aylward J."/>
            <person name="Wilson A.M."/>
            <person name="Visagie C.M."/>
            <person name="Spraker J."/>
            <person name="Barnes I."/>
            <person name="Buitendag C."/>
            <person name="Ceriani C."/>
            <person name="Del Mar Angel L."/>
            <person name="du Plessis D."/>
            <person name="Fuchs T."/>
            <person name="Gasser K."/>
            <person name="Kramer D."/>
            <person name="Li W."/>
            <person name="Munsamy K."/>
            <person name="Piso A."/>
            <person name="Price J.L."/>
            <person name="Sonnekus B."/>
            <person name="Thomas C."/>
            <person name="van der Nest A."/>
            <person name="van Dijk A."/>
            <person name="van Heerden A."/>
            <person name="van Vuuren N."/>
            <person name="Yilmaz N."/>
            <person name="Duong T.A."/>
            <person name="van der Merwe N.A."/>
            <person name="Wingfield M.J."/>
            <person name="Wingfield B.D."/>
        </authorList>
    </citation>
    <scope>NUCLEOTIDE SEQUENCE [LARGE SCALE GENOMIC DNA]</scope>
    <source>
        <strain evidence="2 3">CMW 12675</strain>
    </source>
</reference>
<feature type="compositionally biased region" description="Acidic residues" evidence="1">
    <location>
        <begin position="356"/>
        <end position="375"/>
    </location>
</feature>
<organism evidence="2 3">
    <name type="scientific">Ceratocystis pirilliformis</name>
    <dbReference type="NCBI Taxonomy" id="259994"/>
    <lineage>
        <taxon>Eukaryota</taxon>
        <taxon>Fungi</taxon>
        <taxon>Dikarya</taxon>
        <taxon>Ascomycota</taxon>
        <taxon>Pezizomycotina</taxon>
        <taxon>Sordariomycetes</taxon>
        <taxon>Hypocreomycetidae</taxon>
        <taxon>Microascales</taxon>
        <taxon>Ceratocystidaceae</taxon>
        <taxon>Ceratocystis</taxon>
    </lineage>
</organism>
<comment type="caution">
    <text evidence="2">The sequence shown here is derived from an EMBL/GenBank/DDBJ whole genome shotgun (WGS) entry which is preliminary data.</text>
</comment>
<feature type="compositionally biased region" description="Acidic residues" evidence="1">
    <location>
        <begin position="571"/>
        <end position="581"/>
    </location>
</feature>
<feature type="region of interest" description="Disordered" evidence="1">
    <location>
        <begin position="356"/>
        <end position="376"/>
    </location>
</feature>
<dbReference type="Proteomes" id="UP001583280">
    <property type="component" value="Unassembled WGS sequence"/>
</dbReference>
<dbReference type="PANTHER" id="PTHR11183">
    <property type="entry name" value="GLYCOGENIN SUBFAMILY MEMBER"/>
    <property type="match status" value="1"/>
</dbReference>
<dbReference type="InterPro" id="IPR050587">
    <property type="entry name" value="GNT1/Glycosyltrans_8"/>
</dbReference>